<feature type="compositionally biased region" description="Low complexity" evidence="7">
    <location>
        <begin position="1"/>
        <end position="24"/>
    </location>
</feature>
<comment type="similarity">
    <text evidence="2">Belongs to the CPA3 antiporters (TC 2.A.63) subunit E family.</text>
</comment>
<evidence type="ECO:0000256" key="1">
    <source>
        <dbReference type="ARBA" id="ARBA00004651"/>
    </source>
</evidence>
<evidence type="ECO:0000313" key="9">
    <source>
        <dbReference type="EMBL" id="XBT81999.1"/>
    </source>
</evidence>
<evidence type="ECO:0000256" key="8">
    <source>
        <dbReference type="SAM" id="Phobius"/>
    </source>
</evidence>
<evidence type="ECO:0000256" key="3">
    <source>
        <dbReference type="ARBA" id="ARBA00022475"/>
    </source>
</evidence>
<keyword evidence="4 8" id="KW-0812">Transmembrane</keyword>
<dbReference type="PANTHER" id="PTHR34584:SF1">
    <property type="entry name" value="NA(+)_H(+) ANTIPORTER SUBUNIT E1"/>
    <property type="match status" value="1"/>
</dbReference>
<accession>A0AAU7R0E4</accession>
<organism evidence="9">
    <name type="scientific">Micromonospora sp. HUAS YX12</name>
    <dbReference type="NCBI Taxonomy" id="3156396"/>
    <lineage>
        <taxon>Bacteria</taxon>
        <taxon>Bacillati</taxon>
        <taxon>Actinomycetota</taxon>
        <taxon>Actinomycetes</taxon>
        <taxon>Micromonosporales</taxon>
        <taxon>Micromonosporaceae</taxon>
        <taxon>Micromonospora</taxon>
    </lineage>
</organism>
<keyword evidence="5 8" id="KW-1133">Transmembrane helix</keyword>
<feature type="region of interest" description="Disordered" evidence="7">
    <location>
        <begin position="1"/>
        <end position="35"/>
    </location>
</feature>
<dbReference type="EMBL" id="CP157974">
    <property type="protein sequence ID" value="XBT81999.1"/>
    <property type="molecule type" value="Genomic_DNA"/>
</dbReference>
<keyword evidence="3" id="KW-1003">Cell membrane</keyword>
<proteinExistence type="inferred from homology"/>
<name>A0AAU7R0E4_9ACTN</name>
<feature type="transmembrane region" description="Helical" evidence="8">
    <location>
        <begin position="95"/>
        <end position="121"/>
    </location>
</feature>
<protein>
    <submittedName>
        <fullName evidence="9">Na+/H+ antiporter subunit E</fullName>
    </submittedName>
</protein>
<evidence type="ECO:0000256" key="7">
    <source>
        <dbReference type="SAM" id="MobiDB-lite"/>
    </source>
</evidence>
<evidence type="ECO:0000256" key="6">
    <source>
        <dbReference type="ARBA" id="ARBA00023136"/>
    </source>
</evidence>
<dbReference type="InterPro" id="IPR002758">
    <property type="entry name" value="Cation_antiport_E"/>
</dbReference>
<feature type="transmembrane region" description="Helical" evidence="8">
    <location>
        <begin position="42"/>
        <end position="59"/>
    </location>
</feature>
<dbReference type="PANTHER" id="PTHR34584">
    <property type="entry name" value="NA(+)/H(+) ANTIPORTER SUBUNIT E1"/>
    <property type="match status" value="1"/>
</dbReference>
<dbReference type="AlphaFoldDB" id="A0AAU7R0E4"/>
<feature type="transmembrane region" description="Helical" evidence="8">
    <location>
        <begin position="65"/>
        <end position="83"/>
    </location>
</feature>
<dbReference type="Pfam" id="PF01899">
    <property type="entry name" value="MNHE"/>
    <property type="match status" value="1"/>
</dbReference>
<evidence type="ECO:0000256" key="5">
    <source>
        <dbReference type="ARBA" id="ARBA00022989"/>
    </source>
</evidence>
<dbReference type="GO" id="GO:0005886">
    <property type="term" value="C:plasma membrane"/>
    <property type="evidence" value="ECO:0007669"/>
    <property type="project" value="UniProtKB-SubCell"/>
</dbReference>
<reference evidence="9" key="1">
    <citation type="submission" date="2024-06" db="EMBL/GenBank/DDBJ databases">
        <title>Micromonospora sp. strain HUAS YX12 genome sequences.</title>
        <authorList>
            <person name="Mo P."/>
        </authorList>
    </citation>
    <scope>NUCLEOTIDE SEQUENCE</scope>
    <source>
        <strain evidence="9">HUAS YX12</strain>
    </source>
</reference>
<dbReference type="RefSeq" id="WP_349878400.1">
    <property type="nucleotide sequence ID" value="NZ_CP157974.1"/>
</dbReference>
<sequence length="216" mass="23139">MTDDLPPGAGATGEPAGVPRAAPAPDAPAPTVGRGGRRRDQAVALAWLVVAWMLLWGDVSWGNLFAGLVVGVAVLLFFPLPPVTFGGRVRPRALLVFAATFVVELISASVHVAGVALHFGYRPRGAIIAVPLRVRTDLNLALTAEVISLVPGTLILDVDRAEGVLYVHLLDVRGPEDITASRERVLAVERRIVRAIGSPDEVRRLDIEPVERRNHQ</sequence>
<dbReference type="NCBIfam" id="NF006521">
    <property type="entry name" value="PRK08965.1-5"/>
    <property type="match status" value="1"/>
</dbReference>
<dbReference type="GO" id="GO:0008324">
    <property type="term" value="F:monoatomic cation transmembrane transporter activity"/>
    <property type="evidence" value="ECO:0007669"/>
    <property type="project" value="InterPro"/>
</dbReference>
<gene>
    <name evidence="9" type="ORF">ABIH81_00340</name>
</gene>
<evidence type="ECO:0000256" key="2">
    <source>
        <dbReference type="ARBA" id="ARBA00006228"/>
    </source>
</evidence>
<comment type="subcellular location">
    <subcellularLocation>
        <location evidence="1">Cell membrane</location>
        <topology evidence="1">Multi-pass membrane protein</topology>
    </subcellularLocation>
</comment>
<evidence type="ECO:0000256" key="4">
    <source>
        <dbReference type="ARBA" id="ARBA00022692"/>
    </source>
</evidence>
<keyword evidence="6 8" id="KW-0472">Membrane</keyword>